<evidence type="ECO:0000313" key="3">
    <source>
        <dbReference type="Proteomes" id="UP001583280"/>
    </source>
</evidence>
<organism evidence="2 3">
    <name type="scientific">Ceratocystis pirilliformis</name>
    <dbReference type="NCBI Taxonomy" id="259994"/>
    <lineage>
        <taxon>Eukaryota</taxon>
        <taxon>Fungi</taxon>
        <taxon>Dikarya</taxon>
        <taxon>Ascomycota</taxon>
        <taxon>Pezizomycotina</taxon>
        <taxon>Sordariomycetes</taxon>
        <taxon>Hypocreomycetidae</taxon>
        <taxon>Microascales</taxon>
        <taxon>Ceratocystidaceae</taxon>
        <taxon>Ceratocystis</taxon>
    </lineage>
</organism>
<reference evidence="2 3" key="1">
    <citation type="journal article" date="2024" name="IMA Fungus">
        <title>IMA Genome - F19 : A genome assembly and annotation guide to empower mycologists, including annotated draft genome sequences of Ceratocystis pirilliformis, Diaporthe australafricana, Fusarium ophioides, Paecilomyces lecythidis, and Sporothrix stenoceras.</title>
        <authorList>
            <person name="Aylward J."/>
            <person name="Wilson A.M."/>
            <person name="Visagie C.M."/>
            <person name="Spraker J."/>
            <person name="Barnes I."/>
            <person name="Buitendag C."/>
            <person name="Ceriani C."/>
            <person name="Del Mar Angel L."/>
            <person name="du Plessis D."/>
            <person name="Fuchs T."/>
            <person name="Gasser K."/>
            <person name="Kramer D."/>
            <person name="Li W."/>
            <person name="Munsamy K."/>
            <person name="Piso A."/>
            <person name="Price J.L."/>
            <person name="Sonnekus B."/>
            <person name="Thomas C."/>
            <person name="van der Nest A."/>
            <person name="van Dijk A."/>
            <person name="van Heerden A."/>
            <person name="van Vuuren N."/>
            <person name="Yilmaz N."/>
            <person name="Duong T.A."/>
            <person name="van der Merwe N.A."/>
            <person name="Wingfield M.J."/>
            <person name="Wingfield B.D."/>
        </authorList>
    </citation>
    <scope>NUCLEOTIDE SEQUENCE [LARGE SCALE GENOMIC DNA]</scope>
    <source>
        <strain evidence="2 3">CMW 12675</strain>
    </source>
</reference>
<accession>A0ABR3YFL7</accession>
<protein>
    <submittedName>
        <fullName evidence="2">Uncharacterized protein</fullName>
    </submittedName>
</protein>
<gene>
    <name evidence="2" type="ORF">Cpir12675_006700</name>
</gene>
<sequence length="64" mass="7026">MSGATVPRHLLVDPESPFNPGQSQGDRLIPSPAIHAYYPAHLSNARSSRRFHPQVASRCMTSAR</sequence>
<evidence type="ECO:0000313" key="2">
    <source>
        <dbReference type="EMBL" id="KAL1887094.1"/>
    </source>
</evidence>
<name>A0ABR3YFL7_9PEZI</name>
<proteinExistence type="predicted"/>
<feature type="non-terminal residue" evidence="2">
    <location>
        <position position="64"/>
    </location>
</feature>
<dbReference type="Proteomes" id="UP001583280">
    <property type="component" value="Unassembled WGS sequence"/>
</dbReference>
<keyword evidence="3" id="KW-1185">Reference proteome</keyword>
<comment type="caution">
    <text evidence="2">The sequence shown here is derived from an EMBL/GenBank/DDBJ whole genome shotgun (WGS) entry which is preliminary data.</text>
</comment>
<feature type="region of interest" description="Disordered" evidence="1">
    <location>
        <begin position="1"/>
        <end position="26"/>
    </location>
</feature>
<dbReference type="EMBL" id="JAWDJO010000355">
    <property type="protein sequence ID" value="KAL1887094.1"/>
    <property type="molecule type" value="Genomic_DNA"/>
</dbReference>
<evidence type="ECO:0000256" key="1">
    <source>
        <dbReference type="SAM" id="MobiDB-lite"/>
    </source>
</evidence>